<proteinExistence type="inferred from homology"/>
<dbReference type="Pfam" id="PF02668">
    <property type="entry name" value="TauD"/>
    <property type="match status" value="1"/>
</dbReference>
<dbReference type="PANTHER" id="PTHR43779">
    <property type="entry name" value="DIOXYGENASE RV0097-RELATED"/>
    <property type="match status" value="1"/>
</dbReference>
<evidence type="ECO:0000256" key="4">
    <source>
        <dbReference type="ARBA" id="ARBA00023002"/>
    </source>
</evidence>
<comment type="similarity">
    <text evidence="1">Belongs to the TfdA dioxygenase family.</text>
</comment>
<reference evidence="7" key="1">
    <citation type="submission" date="2018-05" db="EMBL/GenBank/DDBJ databases">
        <authorList>
            <person name="Lanie J.A."/>
            <person name="Ng W.-L."/>
            <person name="Kazmierczak K.M."/>
            <person name="Andrzejewski T.M."/>
            <person name="Davidsen T.M."/>
            <person name="Wayne K.J."/>
            <person name="Tettelin H."/>
            <person name="Glass J.I."/>
            <person name="Rusch D."/>
            <person name="Podicherti R."/>
            <person name="Tsui H.-C.T."/>
            <person name="Winkler M.E."/>
        </authorList>
    </citation>
    <scope>NUCLEOTIDE SEQUENCE</scope>
</reference>
<evidence type="ECO:0000256" key="5">
    <source>
        <dbReference type="ARBA" id="ARBA00023004"/>
    </source>
</evidence>
<accession>A0A381VEA2</accession>
<dbReference type="GO" id="GO:0051213">
    <property type="term" value="F:dioxygenase activity"/>
    <property type="evidence" value="ECO:0007669"/>
    <property type="project" value="UniProtKB-KW"/>
</dbReference>
<feature type="domain" description="TauD/TfdA-like" evidence="6">
    <location>
        <begin position="48"/>
        <end position="235"/>
    </location>
</feature>
<dbReference type="SUPFAM" id="SSF51197">
    <property type="entry name" value="Clavaminate synthase-like"/>
    <property type="match status" value="1"/>
</dbReference>
<gene>
    <name evidence="7" type="ORF">METZ01_LOCUS91540</name>
</gene>
<dbReference type="GO" id="GO:0046872">
    <property type="term" value="F:metal ion binding"/>
    <property type="evidence" value="ECO:0007669"/>
    <property type="project" value="UniProtKB-KW"/>
</dbReference>
<sequence length="241" mass="29232">MKYIRQEWKTRNIIPLIDNEVDVLIIENTPCSQIEMFNFLTPYYEVAPQDPLDQMWVSVVSDKRSEQKDNLKGNTELEWHIDKGYAKRPFDMVLLYSVLVAQDSGDTLFVDNRITDLIPDYFKKFQDEIVKFDVNRFLHSDQYGYHFRNEIERRWFRRKYGTVNHKLFQQDKRGDYIFYCEAYNIIPDADVVKEFLYHPNRIYRHKWKTGELLLYNNKATNHKREKGGVERHLWKLALYEK</sequence>
<dbReference type="AlphaFoldDB" id="A0A381VEA2"/>
<keyword evidence="3" id="KW-0223">Dioxygenase</keyword>
<dbReference type="Gene3D" id="3.60.130.10">
    <property type="entry name" value="Clavaminate synthase-like"/>
    <property type="match status" value="1"/>
</dbReference>
<evidence type="ECO:0000313" key="7">
    <source>
        <dbReference type="EMBL" id="SVA38686.1"/>
    </source>
</evidence>
<evidence type="ECO:0000259" key="6">
    <source>
        <dbReference type="Pfam" id="PF02668"/>
    </source>
</evidence>
<organism evidence="7">
    <name type="scientific">marine metagenome</name>
    <dbReference type="NCBI Taxonomy" id="408172"/>
    <lineage>
        <taxon>unclassified sequences</taxon>
        <taxon>metagenomes</taxon>
        <taxon>ecological metagenomes</taxon>
    </lineage>
</organism>
<dbReference type="EMBL" id="UINC01008603">
    <property type="protein sequence ID" value="SVA38686.1"/>
    <property type="molecule type" value="Genomic_DNA"/>
</dbReference>
<protein>
    <recommendedName>
        <fullName evidence="6">TauD/TfdA-like domain-containing protein</fullName>
    </recommendedName>
</protein>
<dbReference type="InterPro" id="IPR003819">
    <property type="entry name" value="TauD/TfdA-like"/>
</dbReference>
<evidence type="ECO:0000256" key="1">
    <source>
        <dbReference type="ARBA" id="ARBA00005896"/>
    </source>
</evidence>
<keyword evidence="5" id="KW-0408">Iron</keyword>
<name>A0A381VEA2_9ZZZZ</name>
<evidence type="ECO:0000256" key="3">
    <source>
        <dbReference type="ARBA" id="ARBA00022964"/>
    </source>
</evidence>
<dbReference type="PANTHER" id="PTHR43779:SF3">
    <property type="entry name" value="(3R)-3-[(CARBOXYMETHYL)AMINO]FATTY ACID OXYGENASE_DECARBOXYLASE"/>
    <property type="match status" value="1"/>
</dbReference>
<keyword evidence="2" id="KW-0479">Metal-binding</keyword>
<dbReference type="InterPro" id="IPR051178">
    <property type="entry name" value="TfdA_dioxygenase"/>
</dbReference>
<dbReference type="InterPro" id="IPR042098">
    <property type="entry name" value="TauD-like_sf"/>
</dbReference>
<evidence type="ECO:0000256" key="2">
    <source>
        <dbReference type="ARBA" id="ARBA00022723"/>
    </source>
</evidence>
<keyword evidence="4" id="KW-0560">Oxidoreductase</keyword>